<reference evidence="2 3" key="1">
    <citation type="submission" date="2020-01" db="EMBL/GenBank/DDBJ databases">
        <title>Muriicola jejuensis KCTC 22299.</title>
        <authorList>
            <person name="Wang G."/>
        </authorList>
    </citation>
    <scope>NUCLEOTIDE SEQUENCE [LARGE SCALE GENOMIC DNA]</scope>
    <source>
        <strain evidence="2 3">KCTC 22299</strain>
    </source>
</reference>
<dbReference type="Gene3D" id="2.60.40.10">
    <property type="entry name" value="Immunoglobulins"/>
    <property type="match status" value="1"/>
</dbReference>
<dbReference type="SUPFAM" id="SSF49299">
    <property type="entry name" value="PKD domain"/>
    <property type="match status" value="1"/>
</dbReference>
<dbReference type="InterPro" id="IPR013783">
    <property type="entry name" value="Ig-like_fold"/>
</dbReference>
<accession>A0A6P0UFI6</accession>
<organism evidence="2 3">
    <name type="scientific">Muriicola jejuensis</name>
    <dbReference type="NCBI Taxonomy" id="504488"/>
    <lineage>
        <taxon>Bacteria</taxon>
        <taxon>Pseudomonadati</taxon>
        <taxon>Bacteroidota</taxon>
        <taxon>Flavobacteriia</taxon>
        <taxon>Flavobacteriales</taxon>
        <taxon>Flavobacteriaceae</taxon>
        <taxon>Muriicola</taxon>
    </lineage>
</organism>
<dbReference type="SUPFAM" id="SSF49785">
    <property type="entry name" value="Galactose-binding domain-like"/>
    <property type="match status" value="3"/>
</dbReference>
<dbReference type="InterPro" id="IPR000601">
    <property type="entry name" value="PKD_dom"/>
</dbReference>
<dbReference type="InterPro" id="IPR022409">
    <property type="entry name" value="PKD/Chitinase_dom"/>
</dbReference>
<proteinExistence type="predicted"/>
<feature type="domain" description="PKD" evidence="1">
    <location>
        <begin position="55"/>
        <end position="110"/>
    </location>
</feature>
<evidence type="ECO:0000313" key="3">
    <source>
        <dbReference type="Proteomes" id="UP000468443"/>
    </source>
</evidence>
<protein>
    <submittedName>
        <fullName evidence="2">PKD domain-containing protein</fullName>
    </submittedName>
</protein>
<dbReference type="Gene3D" id="2.60.120.260">
    <property type="entry name" value="Galactose-binding domain-like"/>
    <property type="match status" value="4"/>
</dbReference>
<sequence length="1152" mass="120461">MKKAKAIAVFFMAIAYLGCEDVTNLFPDVISAFTYTIDADTGTVTFINISEEADSYLWTFGDGDSSTEINPVKSYAASGTYTVTLKATNVAGASDSSEDAITINLPLVLEQVTLPITFDDPDVDYTPETFSGTSFSVVENPDVSGSNDKAGKVGAITNSGAAFEGIFFDLGTDIDLTTDKSITMNFWADAPVDILMKLEEGSAAAIETVVSHGGTGWETTTFDFTSSAQYSRLTLFVDGPGTTAGTFYIDDIKQVETSTGGGPIAPTAGPAAPTQDAADVISIFSDTYTDVPNEGFNNYGSAAFEQADLGGNAALRYTFAAGGGGNFQVIELGGANQIDAAAAGMTNFRFDIWFPNEVDPSSAFLMKVVDIPGSGATEALININDSSTPAIEQGTWLSFDIPITELQANGLGGYSNIQQLVIDLVTSGEVYIDNIYFYKPASGGGGGPIAPTAGPTAPTQDPADVISIFSDTYTDVPNSGFNNYGSAAFEQADLGGNAALRYTFAAGGGGNFQVIELGGANQIDAAAAGMTNFRFDIWFPNEVDTSSAFLMKVVDIPGSGATEALININDSSTPAIEQGTWLSFDLPITELQANGLGGYSNIQQVVIDLVTSGEVYIDNIYFYKPPGGGGGGTAPTTSAPVPPTRDAADVISIYGESYTNISGINYDPNWGQSGHTLVNPAYDPGDGNLALAYPNFNYQGTDFAANAQDASAMEFLHVDIWVPTGTDRQVKVSPINSGTGAGEVLVQVPLTPGSWNSVDLPIASFTGMTWDQVVQLKFDGQFNGDGSANGTPYDIYLDNIYFYKEPTTGGGTAPTTSAPTPPARDAADVISIYGESYTNISGINYDPNWGQSGHTLVNPAYDPGDGDLALAYPNFNYQGTDFAANAQDASTMEFLHVDIWVPTGTDRQVKVSPINSGTGAGEVLVQVPLTPGSWNSVDLPIASFTGMTWDQVVQLKFDGQFNGDGSANGTPYDIYLDNIYFYKSSGGGGTPGELTTNGDFETGDTTGWLFFDNGGATAITSAESNGGAFSAQITSGQFNNPGIKQERFGVGTVLPNQVIDVVLDSKVQSLVDGAIVNVLAFSESSTPGAPAVLHNLGTINVTPGAWNTNTFSFTTASDVTGGISLLIEVVCGGATTCNGVVYFDNVSVKIAP</sequence>
<dbReference type="Proteomes" id="UP000468443">
    <property type="component" value="Unassembled WGS sequence"/>
</dbReference>
<dbReference type="Pfam" id="PF18911">
    <property type="entry name" value="PKD_4"/>
    <property type="match status" value="1"/>
</dbReference>
<gene>
    <name evidence="2" type="ORF">GWK09_08990</name>
</gene>
<dbReference type="RefSeq" id="WP_283401241.1">
    <property type="nucleotide sequence ID" value="NZ_FXTW01000002.1"/>
</dbReference>
<dbReference type="EMBL" id="JAABOP010000002">
    <property type="protein sequence ID" value="NER10649.1"/>
    <property type="molecule type" value="Genomic_DNA"/>
</dbReference>
<dbReference type="InterPro" id="IPR035986">
    <property type="entry name" value="PKD_dom_sf"/>
</dbReference>
<keyword evidence="3" id="KW-1185">Reference proteome</keyword>
<name>A0A6P0UFI6_9FLAO</name>
<dbReference type="PROSITE" id="PS50093">
    <property type="entry name" value="PKD"/>
    <property type="match status" value="1"/>
</dbReference>
<dbReference type="SMART" id="SM00089">
    <property type="entry name" value="PKD"/>
    <property type="match status" value="1"/>
</dbReference>
<dbReference type="Gene3D" id="2.60.120.430">
    <property type="entry name" value="Galactose-binding lectin"/>
    <property type="match status" value="2"/>
</dbReference>
<dbReference type="CDD" id="cd00146">
    <property type="entry name" value="PKD"/>
    <property type="match status" value="1"/>
</dbReference>
<evidence type="ECO:0000259" key="1">
    <source>
        <dbReference type="PROSITE" id="PS50093"/>
    </source>
</evidence>
<dbReference type="InterPro" id="IPR008979">
    <property type="entry name" value="Galactose-bd-like_sf"/>
</dbReference>
<evidence type="ECO:0000313" key="2">
    <source>
        <dbReference type="EMBL" id="NER10649.1"/>
    </source>
</evidence>
<comment type="caution">
    <text evidence="2">The sequence shown here is derived from an EMBL/GenBank/DDBJ whole genome shotgun (WGS) entry which is preliminary data.</text>
</comment>
<dbReference type="AlphaFoldDB" id="A0A6P0UFI6"/>